<feature type="transmembrane region" description="Helical" evidence="2">
    <location>
        <begin position="152"/>
        <end position="172"/>
    </location>
</feature>
<keyword evidence="4" id="KW-1185">Reference proteome</keyword>
<protein>
    <submittedName>
        <fullName evidence="3">Uncharacterized protein</fullName>
    </submittedName>
</protein>
<accession>A0A853ABR1</accession>
<reference evidence="3 4" key="1">
    <citation type="submission" date="2020-07" db="EMBL/GenBank/DDBJ databases">
        <title>Sequencing the genomes of 1000 actinobacteria strains.</title>
        <authorList>
            <person name="Klenk H.-P."/>
        </authorList>
    </citation>
    <scope>NUCLEOTIDE SEQUENCE [LARGE SCALE GENOMIC DNA]</scope>
    <source>
        <strain evidence="3 4">DSM 42178</strain>
    </source>
</reference>
<keyword evidence="2" id="KW-0812">Transmembrane</keyword>
<evidence type="ECO:0000256" key="1">
    <source>
        <dbReference type="SAM" id="MobiDB-lite"/>
    </source>
</evidence>
<evidence type="ECO:0000313" key="3">
    <source>
        <dbReference type="EMBL" id="NYI07812.1"/>
    </source>
</evidence>
<keyword evidence="2" id="KW-0472">Membrane</keyword>
<evidence type="ECO:0000313" key="4">
    <source>
        <dbReference type="Proteomes" id="UP000567795"/>
    </source>
</evidence>
<dbReference type="AlphaFoldDB" id="A0A853ABR1"/>
<feature type="region of interest" description="Disordered" evidence="1">
    <location>
        <begin position="176"/>
        <end position="234"/>
    </location>
</feature>
<feature type="compositionally biased region" description="Basic and acidic residues" evidence="1">
    <location>
        <begin position="222"/>
        <end position="234"/>
    </location>
</feature>
<dbReference type="Proteomes" id="UP000567795">
    <property type="component" value="Unassembled WGS sequence"/>
</dbReference>
<dbReference type="RefSeq" id="WP_179816750.1">
    <property type="nucleotide sequence ID" value="NZ_JACBZD010000002.1"/>
</dbReference>
<dbReference type="EMBL" id="JACBZD010000002">
    <property type="protein sequence ID" value="NYI07812.1"/>
    <property type="molecule type" value="Genomic_DNA"/>
</dbReference>
<comment type="caution">
    <text evidence="3">The sequence shown here is derived from an EMBL/GenBank/DDBJ whole genome shotgun (WGS) entry which is preliminary data.</text>
</comment>
<feature type="transmembrane region" description="Helical" evidence="2">
    <location>
        <begin position="112"/>
        <end position="132"/>
    </location>
</feature>
<proteinExistence type="predicted"/>
<sequence length="728" mass="77673">MAVRGLGLLGQGQGTLLIAILLLGNFRTATWLRSLTTESEAAWWSWWVLGFADLRYTPAERADAVPSWLPLVSSIGPEVLLFVLAVPLLGLLGREGTEQRGRLGAVLGRMGALTTAGAVAGVLDGYLFWYEYRPWLGGDVAEELAPYAAEGLGRGLAFGLVMGLVVSVTTVLTRRGGGSWGASSPGVRHTGGRQGARRATAPLFGRSSFGATGGPPAGPPDSIERSGEHPETSEATRYACMAVQRREGPLGYIVDTLLLDDLHAVAPSVGFHLPTVLEHAVSARRRRMARDVTLLVLLAVGLLLWSWPTTLVLALLGYGAVLAERMTAERVIANDLRQDAFRRSQLPVSRPALPGWLRDRLAAIAEAERGNVSPYQGYRPFLGHGDDVGGWSFAVPLLPARPQDVAGGITTETARPRGDTGQPAPAPTPFQVADVVAHVRDRLRAAAEDAPADAVPLGERLDGLVLRDRVFVSGTALSTDHRLRGHDGGPATPLAPEELAEVIADPRGAVRHHLCAHVPSWAGELVASTFLHLSTDGRTLYIHCDRSVLAPVRREYHALDNLAYLPLMERVTATAVAAAAYLLPATVLAPFRVLRHALPGLRRARLHRELRRASERDLAFDFGAPVSLREAIADGSYHDHFQKLDANKHLKIVEGHVLAALLDFLEDHGVDTSDFRNHQSMILNQGIIQTGGVSNIGNQAVGQGASVLNAGDPGAAGGAATSRRGGPS</sequence>
<evidence type="ECO:0000256" key="2">
    <source>
        <dbReference type="SAM" id="Phobius"/>
    </source>
</evidence>
<keyword evidence="2" id="KW-1133">Transmembrane helix</keyword>
<feature type="transmembrane region" description="Helical" evidence="2">
    <location>
        <begin position="65"/>
        <end position="92"/>
    </location>
</feature>
<feature type="transmembrane region" description="Helical" evidence="2">
    <location>
        <begin position="294"/>
        <end position="321"/>
    </location>
</feature>
<gene>
    <name evidence="3" type="ORF">FHU37_004841</name>
</gene>
<organism evidence="3 4">
    <name type="scientific">Allostreptomyces psammosilenae</name>
    <dbReference type="NCBI Taxonomy" id="1892865"/>
    <lineage>
        <taxon>Bacteria</taxon>
        <taxon>Bacillati</taxon>
        <taxon>Actinomycetota</taxon>
        <taxon>Actinomycetes</taxon>
        <taxon>Kitasatosporales</taxon>
        <taxon>Streptomycetaceae</taxon>
        <taxon>Allostreptomyces</taxon>
    </lineage>
</organism>
<name>A0A853ABR1_9ACTN</name>